<accession>A0ABY0KG59</accession>
<protein>
    <submittedName>
        <fullName evidence="3">Uncharacterized protein</fullName>
    </submittedName>
</protein>
<gene>
    <name evidence="3" type="ORF">GA0070562_1660</name>
</gene>
<feature type="signal peptide" evidence="2">
    <location>
        <begin position="1"/>
        <end position="21"/>
    </location>
</feature>
<organism evidence="3 4">
    <name type="scientific">Micromonospora tulbaghiae</name>
    <dbReference type="NCBI Taxonomy" id="479978"/>
    <lineage>
        <taxon>Bacteria</taxon>
        <taxon>Bacillati</taxon>
        <taxon>Actinomycetota</taxon>
        <taxon>Actinomycetes</taxon>
        <taxon>Micromonosporales</taxon>
        <taxon>Micromonosporaceae</taxon>
        <taxon>Micromonospora</taxon>
    </lineage>
</organism>
<keyword evidence="1" id="KW-0472">Membrane</keyword>
<dbReference type="EMBL" id="FMCQ01000001">
    <property type="protein sequence ID" value="SCE68156.1"/>
    <property type="molecule type" value="Genomic_DNA"/>
</dbReference>
<sequence length="97" mass="9845">MTVLGTLLVVASCLSCIPLLAPSAPCDGDTYASAQAARDAYALLVLAMTATAVLSVVVARAGTRSRVRNPWPWLAVAVLGIAVSAGLMVTIDRAGSC</sequence>
<feature type="transmembrane region" description="Helical" evidence="1">
    <location>
        <begin position="71"/>
        <end position="91"/>
    </location>
</feature>
<dbReference type="Proteomes" id="UP000199405">
    <property type="component" value="Unassembled WGS sequence"/>
</dbReference>
<keyword evidence="2" id="KW-0732">Signal</keyword>
<keyword evidence="4" id="KW-1185">Reference proteome</keyword>
<feature type="chain" id="PRO_5045345169" evidence="2">
    <location>
        <begin position="22"/>
        <end position="97"/>
    </location>
</feature>
<keyword evidence="1" id="KW-1133">Transmembrane helix</keyword>
<evidence type="ECO:0000313" key="4">
    <source>
        <dbReference type="Proteomes" id="UP000199405"/>
    </source>
</evidence>
<proteinExistence type="predicted"/>
<comment type="caution">
    <text evidence="3">The sequence shown here is derived from an EMBL/GenBank/DDBJ whole genome shotgun (WGS) entry which is preliminary data.</text>
</comment>
<evidence type="ECO:0000256" key="2">
    <source>
        <dbReference type="SAM" id="SignalP"/>
    </source>
</evidence>
<evidence type="ECO:0000313" key="3">
    <source>
        <dbReference type="EMBL" id="SCE68156.1"/>
    </source>
</evidence>
<reference evidence="3 4" key="1">
    <citation type="submission" date="2016-06" db="EMBL/GenBank/DDBJ databases">
        <authorList>
            <person name="Varghese N."/>
            <person name="Submissions Spin"/>
        </authorList>
    </citation>
    <scope>NUCLEOTIDE SEQUENCE [LARGE SCALE GENOMIC DNA]</scope>
    <source>
        <strain evidence="3 4">DSM 45142</strain>
    </source>
</reference>
<name>A0ABY0KG59_9ACTN</name>
<feature type="transmembrane region" description="Helical" evidence="1">
    <location>
        <begin position="39"/>
        <end position="59"/>
    </location>
</feature>
<evidence type="ECO:0000256" key="1">
    <source>
        <dbReference type="SAM" id="Phobius"/>
    </source>
</evidence>
<keyword evidence="1" id="KW-0812">Transmembrane</keyword>